<organism evidence="1 2">
    <name type="scientific">Shinella kummerowiae</name>
    <dbReference type="NCBI Taxonomy" id="417745"/>
    <lineage>
        <taxon>Bacteria</taxon>
        <taxon>Pseudomonadati</taxon>
        <taxon>Pseudomonadota</taxon>
        <taxon>Alphaproteobacteria</taxon>
        <taxon>Hyphomicrobiales</taxon>
        <taxon>Rhizobiaceae</taxon>
        <taxon>Shinella</taxon>
    </lineage>
</organism>
<dbReference type="RefSeq" id="WP_160857636.1">
    <property type="nucleotide sequence ID" value="NZ_WUMK01000002.1"/>
</dbReference>
<evidence type="ECO:0000313" key="2">
    <source>
        <dbReference type="Proteomes" id="UP000435802"/>
    </source>
</evidence>
<keyword evidence="1" id="KW-0238">DNA-binding</keyword>
<comment type="caution">
    <text evidence="1">The sequence shown here is derived from an EMBL/GenBank/DDBJ whole genome shotgun (WGS) entry which is preliminary data.</text>
</comment>
<accession>A0A6N8S8B5</accession>
<proteinExistence type="predicted"/>
<reference evidence="1 2" key="1">
    <citation type="submission" date="2019-12" db="EMBL/GenBank/DDBJ databases">
        <title>Shinella kummerowiae sp. nov., a symbiotic bacterium isolated from root nodules of the herbal legume Kummerowia stipulacea.</title>
        <authorList>
            <person name="Gao J."/>
        </authorList>
    </citation>
    <scope>NUCLEOTIDE SEQUENCE [LARGE SCALE GENOMIC DNA]</scope>
    <source>
        <strain evidence="1 2">CCBAU 25048</strain>
    </source>
</reference>
<gene>
    <name evidence="1" type="ORF">GR138_05615</name>
</gene>
<name>A0A6N8S8B5_9HYPH</name>
<dbReference type="OrthoDB" id="8283535at2"/>
<dbReference type="GO" id="GO:0003677">
    <property type="term" value="F:DNA binding"/>
    <property type="evidence" value="ECO:0007669"/>
    <property type="project" value="UniProtKB-KW"/>
</dbReference>
<dbReference type="Proteomes" id="UP000435802">
    <property type="component" value="Unassembled WGS sequence"/>
</dbReference>
<protein>
    <submittedName>
        <fullName evidence="1">DNA-binding protein</fullName>
    </submittedName>
</protein>
<dbReference type="AlphaFoldDB" id="A0A6N8S8B5"/>
<evidence type="ECO:0000313" key="1">
    <source>
        <dbReference type="EMBL" id="MXN44657.1"/>
    </source>
</evidence>
<sequence>MYESKEIVRVDLDLVWGGEDIAKLIGRSRRITFHLLEKGELPAKKVGGRWVAERGRLVAFFKQMN</sequence>
<keyword evidence="2" id="KW-1185">Reference proteome</keyword>
<dbReference type="EMBL" id="WUMK01000002">
    <property type="protein sequence ID" value="MXN44657.1"/>
    <property type="molecule type" value="Genomic_DNA"/>
</dbReference>